<accession>A0A317MZ80</accession>
<dbReference type="AlphaFoldDB" id="A0A317MZ80"/>
<dbReference type="Gene3D" id="3.40.50.720">
    <property type="entry name" value="NAD(P)-binding Rossmann-like Domain"/>
    <property type="match status" value="1"/>
</dbReference>
<name>A0A317MZ80_9GAMM</name>
<comment type="caution">
    <text evidence="1">The sequence shown here is derived from an EMBL/GenBank/DDBJ whole genome shotgun (WGS) entry which is preliminary data.</text>
</comment>
<dbReference type="Pfam" id="PF13561">
    <property type="entry name" value="adh_short_C2"/>
    <property type="match status" value="1"/>
</dbReference>
<dbReference type="SUPFAM" id="SSF51735">
    <property type="entry name" value="NAD(P)-binding Rossmann-fold domains"/>
    <property type="match status" value="1"/>
</dbReference>
<reference evidence="1 2" key="1">
    <citation type="submission" date="2018-05" db="EMBL/GenBank/DDBJ databases">
        <title>Genomic Encyclopedia of Type Strains, Phase IV (KMG-IV): sequencing the most valuable type-strain genomes for metagenomic binning, comparative biology and taxonomic classification.</title>
        <authorList>
            <person name="Goeker M."/>
        </authorList>
    </citation>
    <scope>NUCLEOTIDE SEQUENCE [LARGE SCALE GENOMIC DNA]</scope>
    <source>
        <strain evidence="1 2">DSM 23606</strain>
    </source>
</reference>
<dbReference type="InterPro" id="IPR002347">
    <property type="entry name" value="SDR_fam"/>
</dbReference>
<dbReference type="Proteomes" id="UP000246569">
    <property type="component" value="Unassembled WGS sequence"/>
</dbReference>
<gene>
    <name evidence="1" type="ORF">C7443_102518</name>
</gene>
<protein>
    <submittedName>
        <fullName evidence="1">Enoyl-ACP reductase-like protein</fullName>
    </submittedName>
</protein>
<evidence type="ECO:0000313" key="2">
    <source>
        <dbReference type="Proteomes" id="UP000246569"/>
    </source>
</evidence>
<keyword evidence="2" id="KW-1185">Reference proteome</keyword>
<sequence length="56" mass="5592">MALGRFAEPGLDEVAGSPRGRITEPEAVAVLALWLASPAAAAMNAQALTLDGGESA</sequence>
<proteinExistence type="predicted"/>
<dbReference type="EMBL" id="QGTJ01000002">
    <property type="protein sequence ID" value="PWV64864.1"/>
    <property type="molecule type" value="Genomic_DNA"/>
</dbReference>
<dbReference type="InterPro" id="IPR036291">
    <property type="entry name" value="NAD(P)-bd_dom_sf"/>
</dbReference>
<evidence type="ECO:0000313" key="1">
    <source>
        <dbReference type="EMBL" id="PWV64864.1"/>
    </source>
</evidence>
<organism evidence="1 2">
    <name type="scientific">Plasticicumulans acidivorans</name>
    <dbReference type="NCBI Taxonomy" id="886464"/>
    <lineage>
        <taxon>Bacteria</taxon>
        <taxon>Pseudomonadati</taxon>
        <taxon>Pseudomonadota</taxon>
        <taxon>Gammaproteobacteria</taxon>
        <taxon>Candidatus Competibacteraceae</taxon>
        <taxon>Plasticicumulans</taxon>
    </lineage>
</organism>